<evidence type="ECO:0000256" key="2">
    <source>
        <dbReference type="ARBA" id="ARBA00022840"/>
    </source>
</evidence>
<keyword evidence="1" id="KW-0547">Nucleotide-binding</keyword>
<gene>
    <name evidence="4" type="ORF">P7K49_024568</name>
</gene>
<dbReference type="InterPro" id="IPR013641">
    <property type="entry name" value="KTI12/PSTK"/>
</dbReference>
<dbReference type="SUPFAM" id="SSF52540">
    <property type="entry name" value="P-loop containing nucleoside triphosphate hydrolases"/>
    <property type="match status" value="1"/>
</dbReference>
<comment type="caution">
    <text evidence="4">The sequence shown here is derived from an EMBL/GenBank/DDBJ whole genome shotgun (WGS) entry which is preliminary data.</text>
</comment>
<dbReference type="Proteomes" id="UP001266305">
    <property type="component" value="Unassembled WGS sequence"/>
</dbReference>
<feature type="region of interest" description="Disordered" evidence="3">
    <location>
        <begin position="87"/>
        <end position="109"/>
    </location>
</feature>
<accession>A0ABQ9UPY2</accession>
<keyword evidence="5" id="KW-1185">Reference proteome</keyword>
<reference evidence="4 5" key="1">
    <citation type="submission" date="2023-05" db="EMBL/GenBank/DDBJ databases">
        <title>B98-5 Cell Line De Novo Hybrid Assembly: An Optical Mapping Approach.</title>
        <authorList>
            <person name="Kananen K."/>
            <person name="Auerbach J.A."/>
            <person name="Kautto E."/>
            <person name="Blachly J.S."/>
        </authorList>
    </citation>
    <scope>NUCLEOTIDE SEQUENCE [LARGE SCALE GENOMIC DNA]</scope>
    <source>
        <strain evidence="4">B95-8</strain>
        <tissue evidence="4">Cell line</tissue>
    </source>
</reference>
<feature type="non-terminal residue" evidence="4">
    <location>
        <position position="1"/>
    </location>
</feature>
<dbReference type="PANTHER" id="PTHR20873:SF0">
    <property type="entry name" value="L-SERYL-TRNA(SEC) KINASE"/>
    <property type="match status" value="1"/>
</dbReference>
<protein>
    <recommendedName>
        <fullName evidence="6">Phosphoseryl-tRNA kinase</fullName>
    </recommendedName>
</protein>
<evidence type="ECO:0000313" key="5">
    <source>
        <dbReference type="Proteomes" id="UP001266305"/>
    </source>
</evidence>
<dbReference type="InterPro" id="IPR052648">
    <property type="entry name" value="Ser-tRNA(Sec)_kinase"/>
</dbReference>
<dbReference type="PANTHER" id="PTHR20873">
    <property type="entry name" value="L-SERYL-TRNA(SEC) KINASE"/>
    <property type="match status" value="1"/>
</dbReference>
<organism evidence="4 5">
    <name type="scientific">Saguinus oedipus</name>
    <name type="common">Cotton-top tamarin</name>
    <name type="synonym">Oedipomidas oedipus</name>
    <dbReference type="NCBI Taxonomy" id="9490"/>
    <lineage>
        <taxon>Eukaryota</taxon>
        <taxon>Metazoa</taxon>
        <taxon>Chordata</taxon>
        <taxon>Craniata</taxon>
        <taxon>Vertebrata</taxon>
        <taxon>Euteleostomi</taxon>
        <taxon>Mammalia</taxon>
        <taxon>Eutheria</taxon>
        <taxon>Euarchontoglires</taxon>
        <taxon>Primates</taxon>
        <taxon>Haplorrhini</taxon>
        <taxon>Platyrrhini</taxon>
        <taxon>Cebidae</taxon>
        <taxon>Callitrichinae</taxon>
        <taxon>Saguinus</taxon>
    </lineage>
</organism>
<dbReference type="InterPro" id="IPR027417">
    <property type="entry name" value="P-loop_NTPase"/>
</dbReference>
<sequence>TTLAGSSRLPGSMKTAENNRGTDSDGPRKRGLCVLCGLPAAGKSTFARALAHRLRQEQGWAVGVVAYDDVMPDAFLAGASALPAVSMEGRGRAGPLKPPLPTRQQMELG</sequence>
<evidence type="ECO:0000256" key="3">
    <source>
        <dbReference type="SAM" id="MobiDB-lite"/>
    </source>
</evidence>
<evidence type="ECO:0000313" key="4">
    <source>
        <dbReference type="EMBL" id="KAK2099117.1"/>
    </source>
</evidence>
<evidence type="ECO:0008006" key="6">
    <source>
        <dbReference type="Google" id="ProtNLM"/>
    </source>
</evidence>
<dbReference type="Pfam" id="PF08433">
    <property type="entry name" value="KTI12"/>
    <property type="match status" value="1"/>
</dbReference>
<name>A0ABQ9UPY2_SAGOE</name>
<dbReference type="EMBL" id="JASSZA010000011">
    <property type="protein sequence ID" value="KAK2099117.1"/>
    <property type="molecule type" value="Genomic_DNA"/>
</dbReference>
<evidence type="ECO:0000256" key="1">
    <source>
        <dbReference type="ARBA" id="ARBA00022741"/>
    </source>
</evidence>
<dbReference type="Gene3D" id="3.40.50.300">
    <property type="entry name" value="P-loop containing nucleotide triphosphate hydrolases"/>
    <property type="match status" value="1"/>
</dbReference>
<keyword evidence="2" id="KW-0067">ATP-binding</keyword>
<feature type="region of interest" description="Disordered" evidence="3">
    <location>
        <begin position="1"/>
        <end position="29"/>
    </location>
</feature>
<proteinExistence type="predicted"/>